<evidence type="ECO:0000313" key="4">
    <source>
        <dbReference type="Proteomes" id="UP000241587"/>
    </source>
</evidence>
<keyword evidence="1" id="KW-1133">Transmembrane helix</keyword>
<feature type="transmembrane region" description="Helical" evidence="1">
    <location>
        <begin position="245"/>
        <end position="261"/>
    </location>
</feature>
<feature type="transmembrane region" description="Helical" evidence="1">
    <location>
        <begin position="191"/>
        <end position="214"/>
    </location>
</feature>
<gene>
    <name evidence="2" type="ORF">FCULG_00005911</name>
    <name evidence="3" type="ORF">HYE67_001744</name>
</gene>
<feature type="transmembrane region" description="Helical" evidence="1">
    <location>
        <begin position="281"/>
        <end position="301"/>
    </location>
</feature>
<dbReference type="Proteomes" id="UP000241587">
    <property type="component" value="Unassembled WGS sequence"/>
</dbReference>
<feature type="transmembrane region" description="Helical" evidence="1">
    <location>
        <begin position="308"/>
        <end position="325"/>
    </location>
</feature>
<dbReference type="OrthoDB" id="4582561at2759"/>
<name>A0A2T4GVD2_FUSCU</name>
<reference evidence="3" key="2">
    <citation type="submission" date="2020-11" db="EMBL/GenBank/DDBJ databases">
        <title>The chromosome-scale genome resource for two endophytic Fusarium species: F. culmorum and F. pseudograminearum.</title>
        <authorList>
            <person name="Yuan Z."/>
        </authorList>
    </citation>
    <scope>NUCLEOTIDE SEQUENCE</scope>
    <source>
        <strain evidence="3">Class2-1B</strain>
    </source>
</reference>
<sequence>MGAIRFRYLYKFSYQDDIFEQLLITAEWQAWETVWLFRLPSISKNPSVPAVLFESGCNIKNSTNCRKACSTKRTMFKSPETLWNCLTIAAVAAMTEGENAPHRINETESVTFMEIFNPGPLNRFHKLGVLARYSRCALQSCSDPRLQGCPSELWADKFQYKPFNLTSIGDLGKVMGEEYCAKADPGIDFDIAGPGILVAYLMQFLIVLVFALTYKITKTWIRNFSLAKFGITAGAALVDLQEAQAMFLAVVSTAAIIAFSSSSSAGLANISSSLSWLANNIILRGVVSAGMYPLLFIQLILHKTHNRWWYTLFLVILNWVLMLIITQPDVVGVEALEKHVKKTNDVNRCGANAGPRTYCQTLNLRFRNISVGLSDDSLVSSGSLPGLGSNIMGDVLGSKNGNPYLLKQNVESYFRFQISLPHPSSYTYHHDISDPGLDELGVENTVV</sequence>
<dbReference type="Proteomes" id="UP000663297">
    <property type="component" value="Chromosome 1"/>
</dbReference>
<dbReference type="AlphaFoldDB" id="A0A2T4GVD2"/>
<dbReference type="OMA" id="THAFILA"/>
<keyword evidence="1" id="KW-0812">Transmembrane</keyword>
<accession>A0A2T4GVD2</accession>
<evidence type="ECO:0000256" key="1">
    <source>
        <dbReference type="SAM" id="Phobius"/>
    </source>
</evidence>
<organism evidence="2 4">
    <name type="scientific">Fusarium culmorum</name>
    <dbReference type="NCBI Taxonomy" id="5516"/>
    <lineage>
        <taxon>Eukaryota</taxon>
        <taxon>Fungi</taxon>
        <taxon>Dikarya</taxon>
        <taxon>Ascomycota</taxon>
        <taxon>Pezizomycotina</taxon>
        <taxon>Sordariomycetes</taxon>
        <taxon>Hypocreomycetidae</taxon>
        <taxon>Hypocreales</taxon>
        <taxon>Nectriaceae</taxon>
        <taxon>Fusarium</taxon>
    </lineage>
</organism>
<dbReference type="EMBL" id="PVEM01000006">
    <property type="protein sequence ID" value="PTD07506.1"/>
    <property type="molecule type" value="Genomic_DNA"/>
</dbReference>
<proteinExistence type="predicted"/>
<reference evidence="2 4" key="1">
    <citation type="submission" date="2018-02" db="EMBL/GenBank/DDBJ databases">
        <title>Fusarium culmorum secondary metabolites in fungal-bacterial-plant interactions.</title>
        <authorList>
            <person name="Schmidt R."/>
        </authorList>
    </citation>
    <scope>NUCLEOTIDE SEQUENCE [LARGE SCALE GENOMIC DNA]</scope>
    <source>
        <strain evidence="2 4">PV</strain>
    </source>
</reference>
<protein>
    <submittedName>
        <fullName evidence="2">Uncharacterized protein</fullName>
    </submittedName>
</protein>
<keyword evidence="4" id="KW-1185">Reference proteome</keyword>
<evidence type="ECO:0000313" key="2">
    <source>
        <dbReference type="EMBL" id="PTD07506.1"/>
    </source>
</evidence>
<evidence type="ECO:0000313" key="3">
    <source>
        <dbReference type="EMBL" id="QPC59513.1"/>
    </source>
</evidence>
<dbReference type="EMBL" id="CP064747">
    <property type="protein sequence ID" value="QPC59513.1"/>
    <property type="molecule type" value="Genomic_DNA"/>
</dbReference>
<keyword evidence="1" id="KW-0472">Membrane</keyword>